<comment type="function">
    <text evidence="9">Thought to be a Golgi-localized beta-glycan synthase that polymerize the backbones of noncellulosic polysaccharides (hemicelluloses) of plant cell wall.</text>
</comment>
<dbReference type="Pfam" id="PF03552">
    <property type="entry name" value="Cellulose_synt"/>
    <property type="match status" value="2"/>
</dbReference>
<keyword evidence="5 13" id="KW-1133">Transmembrane helix</keyword>
<feature type="non-terminal residue" evidence="14">
    <location>
        <position position="1"/>
    </location>
</feature>
<dbReference type="GO" id="GO:0071555">
    <property type="term" value="P:cell wall organization"/>
    <property type="evidence" value="ECO:0007669"/>
    <property type="project" value="UniProtKB-KW"/>
</dbReference>
<feature type="binding site" evidence="11">
    <location>
        <position position="114"/>
    </location>
    <ligand>
        <name>UDP-alpha-D-glucose</name>
        <dbReference type="ChEBI" id="CHEBI:58885"/>
    </ligand>
</feature>
<keyword evidence="7 13" id="KW-0472">Membrane</keyword>
<evidence type="ECO:0000256" key="8">
    <source>
        <dbReference type="ARBA" id="ARBA00023316"/>
    </source>
</evidence>
<proteinExistence type="predicted"/>
<evidence type="ECO:0000256" key="5">
    <source>
        <dbReference type="ARBA" id="ARBA00022989"/>
    </source>
</evidence>
<evidence type="ECO:0000256" key="4">
    <source>
        <dbReference type="ARBA" id="ARBA00022692"/>
    </source>
</evidence>
<dbReference type="GO" id="GO:0000139">
    <property type="term" value="C:Golgi membrane"/>
    <property type="evidence" value="ECO:0007669"/>
    <property type="project" value="UniProtKB-SubCell"/>
</dbReference>
<evidence type="ECO:0000256" key="10">
    <source>
        <dbReference type="PIRSR" id="PIRSR605150-1"/>
    </source>
</evidence>
<protein>
    <submittedName>
        <fullName evidence="14">Cellulose synthase-like protein E6</fullName>
    </submittedName>
</protein>
<evidence type="ECO:0000313" key="15">
    <source>
        <dbReference type="Proteomes" id="UP000257109"/>
    </source>
</evidence>
<keyword evidence="4 13" id="KW-0812">Transmembrane</keyword>
<evidence type="ECO:0000256" key="9">
    <source>
        <dbReference type="ARBA" id="ARBA00037405"/>
    </source>
</evidence>
<comment type="caution">
    <text evidence="14">The sequence shown here is derived from an EMBL/GenBank/DDBJ whole genome shotgun (WGS) entry which is preliminary data.</text>
</comment>
<reference evidence="14" key="1">
    <citation type="submission" date="2018-05" db="EMBL/GenBank/DDBJ databases">
        <title>Draft genome of Mucuna pruriens seed.</title>
        <authorList>
            <person name="Nnadi N.E."/>
            <person name="Vos R."/>
            <person name="Hasami M.H."/>
            <person name="Devisetty U.K."/>
            <person name="Aguiy J.C."/>
        </authorList>
    </citation>
    <scope>NUCLEOTIDE SEQUENCE [LARGE SCALE GENOMIC DNA]</scope>
    <source>
        <strain evidence="14">JCA_2017</strain>
    </source>
</reference>
<feature type="transmembrane region" description="Helical" evidence="13">
    <location>
        <begin position="644"/>
        <end position="663"/>
    </location>
</feature>
<dbReference type="InterPro" id="IPR029044">
    <property type="entry name" value="Nucleotide-diphossugar_trans"/>
</dbReference>
<evidence type="ECO:0000256" key="3">
    <source>
        <dbReference type="ARBA" id="ARBA00022679"/>
    </source>
</evidence>
<dbReference type="InterPro" id="IPR005150">
    <property type="entry name" value="Cellulose_synth"/>
</dbReference>
<keyword evidence="2" id="KW-0328">Glycosyltransferase</keyword>
<evidence type="ECO:0000256" key="13">
    <source>
        <dbReference type="SAM" id="Phobius"/>
    </source>
</evidence>
<keyword evidence="8" id="KW-0961">Cell wall biogenesis/degradation</keyword>
<feature type="transmembrane region" description="Helical" evidence="13">
    <location>
        <begin position="524"/>
        <end position="549"/>
    </location>
</feature>
<keyword evidence="15" id="KW-1185">Reference proteome</keyword>
<feature type="active site" evidence="10">
    <location>
        <position position="143"/>
    </location>
</feature>
<dbReference type="EMBL" id="QJKJ01009343">
    <property type="protein sequence ID" value="RDX76910.1"/>
    <property type="molecule type" value="Genomic_DNA"/>
</dbReference>
<feature type="transmembrane region" description="Helical" evidence="13">
    <location>
        <begin position="54"/>
        <end position="72"/>
    </location>
</feature>
<evidence type="ECO:0000256" key="11">
    <source>
        <dbReference type="PIRSR" id="PIRSR605150-2"/>
    </source>
</evidence>
<keyword evidence="3" id="KW-0808">Transferase</keyword>
<feature type="binding site" evidence="12">
    <location>
        <position position="310"/>
    </location>
    <ligand>
        <name>Mn(2+)</name>
        <dbReference type="ChEBI" id="CHEBI:29035"/>
    </ligand>
</feature>
<dbReference type="PANTHER" id="PTHR13301">
    <property type="entry name" value="X-BOX TRANSCRIPTION FACTOR-RELATED"/>
    <property type="match status" value="1"/>
</dbReference>
<gene>
    <name evidence="14" type="primary">CSLE6</name>
    <name evidence="14" type="ORF">CR513_43049</name>
</gene>
<feature type="active site" evidence="10">
    <location>
        <position position="449"/>
    </location>
</feature>
<dbReference type="STRING" id="157652.A0A371FF75"/>
<evidence type="ECO:0000256" key="7">
    <source>
        <dbReference type="ARBA" id="ARBA00023136"/>
    </source>
</evidence>
<dbReference type="Gene3D" id="3.90.550.10">
    <property type="entry name" value="Spore Coat Polysaccharide Biosynthesis Protein SpsA, Chain A"/>
    <property type="match status" value="2"/>
</dbReference>
<name>A0A371FF75_MUCPR</name>
<feature type="transmembrane region" description="Helical" evidence="13">
    <location>
        <begin position="683"/>
        <end position="705"/>
    </location>
</feature>
<sequence length="736" mass="83645">MGEEESHVGMFETKEARFGGVYKVFASTIFAAICLIWVYRVANIPSVTEGPGRWAWVCVWASEFAFGLYWIITQSVRWRIVHQTPFKHTLSRRYDEENLPAVDIFVCTADPKLEPPFMVINTVLSAMAYNYPANKLNVYLSDDGGSELTFYALFKASIFSKHWLPFCRRFSVEPRSPDAYFAAQNCTNSSTTEYGQAWLFIKKLYEDMKSEIESAVARNKLPENVKNQHRGFSEWNSKTTKQDHQPIVQMIIDGRDTNAVDEEGFELPTLVYVAREKRPNYPHHFKAGALNSLIRVSSEISNAPFILNMDCDMYSNNADTIQEILCFFLDEIKGHDIAYVQFPQSFKNITKNDHYGNSYLVINEFELAGICGYGTSLYCGSGCLHRRESLSGAFLRDYKAKWDIKPKRKNKRTVDELNEASKALATCTYEEGTQWGKEMGLVYGIPVEDIATGLVISCRGWKSIYYNPKRKAFVGVAPTTLDVACLQHKRWSEGMFQVFFSKYCPFIYGHGKIHLGVQMGYCNYLLWAPMSLPTLCYVIIPPICLLHGIPLFPQLSSIWVLPFAYAFLATYGYSLCEYLSCGATTKGWWNLQRIKFIHRTTSYLFGFIDTITKQLGLSQTNFVITDKVVTEEVQKMYEQEVIDFGGSSTMLTILATVALLNLFGLVGGIKRILMDLEFRSSQFMVHITLSLLVVMINLPVYDALFIRSDKGCISFSIMLKSIVLSSLACCLAPFIC</sequence>
<dbReference type="GO" id="GO:0030244">
    <property type="term" value="P:cellulose biosynthetic process"/>
    <property type="evidence" value="ECO:0007669"/>
    <property type="project" value="InterPro"/>
</dbReference>
<evidence type="ECO:0000313" key="14">
    <source>
        <dbReference type="EMBL" id="RDX76910.1"/>
    </source>
</evidence>
<dbReference type="AlphaFoldDB" id="A0A371FF75"/>
<dbReference type="FunFam" id="3.90.550.10:FF:000138">
    <property type="entry name" value="Cellulose synthase isolog"/>
    <property type="match status" value="1"/>
</dbReference>
<dbReference type="OrthoDB" id="1929172at2759"/>
<keyword evidence="6" id="KW-0333">Golgi apparatus</keyword>
<feature type="binding site" evidence="11">
    <location>
        <position position="143"/>
    </location>
    <ligand>
        <name>UDP-alpha-D-glucose</name>
        <dbReference type="ChEBI" id="CHEBI:58885"/>
    </ligand>
</feature>
<feature type="transmembrane region" description="Helical" evidence="13">
    <location>
        <begin position="21"/>
        <end position="42"/>
    </location>
</feature>
<organism evidence="14 15">
    <name type="scientific">Mucuna pruriens</name>
    <name type="common">Velvet bean</name>
    <name type="synonym">Dolichos pruriens</name>
    <dbReference type="NCBI Taxonomy" id="157652"/>
    <lineage>
        <taxon>Eukaryota</taxon>
        <taxon>Viridiplantae</taxon>
        <taxon>Streptophyta</taxon>
        <taxon>Embryophyta</taxon>
        <taxon>Tracheophyta</taxon>
        <taxon>Spermatophyta</taxon>
        <taxon>Magnoliopsida</taxon>
        <taxon>eudicotyledons</taxon>
        <taxon>Gunneridae</taxon>
        <taxon>Pentapetalae</taxon>
        <taxon>rosids</taxon>
        <taxon>fabids</taxon>
        <taxon>Fabales</taxon>
        <taxon>Fabaceae</taxon>
        <taxon>Papilionoideae</taxon>
        <taxon>50 kb inversion clade</taxon>
        <taxon>NPAAA clade</taxon>
        <taxon>indigoferoid/millettioid clade</taxon>
        <taxon>Phaseoleae</taxon>
        <taxon>Mucuna</taxon>
    </lineage>
</organism>
<evidence type="ECO:0000256" key="2">
    <source>
        <dbReference type="ARBA" id="ARBA00022676"/>
    </source>
</evidence>
<evidence type="ECO:0000256" key="12">
    <source>
        <dbReference type="PIRSR" id="PIRSR605150-3"/>
    </source>
</evidence>
<dbReference type="Proteomes" id="UP000257109">
    <property type="component" value="Unassembled WGS sequence"/>
</dbReference>
<accession>A0A371FF75</accession>
<evidence type="ECO:0000256" key="1">
    <source>
        <dbReference type="ARBA" id="ARBA00004653"/>
    </source>
</evidence>
<comment type="subcellular location">
    <subcellularLocation>
        <location evidence="1">Golgi apparatus membrane</location>
        <topology evidence="1">Multi-pass membrane protein</topology>
    </subcellularLocation>
</comment>
<dbReference type="SUPFAM" id="SSF53448">
    <property type="entry name" value="Nucleotide-diphospho-sugar transferases"/>
    <property type="match status" value="1"/>
</dbReference>
<feature type="transmembrane region" description="Helical" evidence="13">
    <location>
        <begin position="717"/>
        <end position="735"/>
    </location>
</feature>
<feature type="transmembrane region" description="Helical" evidence="13">
    <location>
        <begin position="555"/>
        <end position="576"/>
    </location>
</feature>
<feature type="binding site" evidence="12">
    <location>
        <position position="286"/>
    </location>
    <ligand>
        <name>Mn(2+)</name>
        <dbReference type="ChEBI" id="CHEBI:29035"/>
    </ligand>
</feature>
<dbReference type="GO" id="GO:0016760">
    <property type="term" value="F:cellulose synthase (UDP-forming) activity"/>
    <property type="evidence" value="ECO:0007669"/>
    <property type="project" value="InterPro"/>
</dbReference>
<evidence type="ECO:0000256" key="6">
    <source>
        <dbReference type="ARBA" id="ARBA00023034"/>
    </source>
</evidence>